<dbReference type="PANTHER" id="PTHR44656">
    <property type="entry name" value="DEHYDROGENASE/REDUCTASE SDR FAMILY MEMBER 12"/>
    <property type="match status" value="1"/>
</dbReference>
<organism evidence="1 2">
    <name type="scientific">Rhodococcus antarcticus</name>
    <dbReference type="NCBI Taxonomy" id="2987751"/>
    <lineage>
        <taxon>Bacteria</taxon>
        <taxon>Bacillati</taxon>
        <taxon>Actinomycetota</taxon>
        <taxon>Actinomycetes</taxon>
        <taxon>Mycobacteriales</taxon>
        <taxon>Nocardiaceae</taxon>
        <taxon>Rhodococcus</taxon>
    </lineage>
</organism>
<dbReference type="InterPro" id="IPR002347">
    <property type="entry name" value="SDR_fam"/>
</dbReference>
<name>A0ABY6P0G6_9NOCA</name>
<dbReference type="InterPro" id="IPR052992">
    <property type="entry name" value="SDR_member_12"/>
</dbReference>
<dbReference type="Proteomes" id="UP001164965">
    <property type="component" value="Chromosome"/>
</dbReference>
<dbReference type="RefSeq" id="WP_265383217.1">
    <property type="nucleotide sequence ID" value="NZ_CP110615.1"/>
</dbReference>
<evidence type="ECO:0000313" key="1">
    <source>
        <dbReference type="EMBL" id="UZJ25111.1"/>
    </source>
</evidence>
<dbReference type="PANTHER" id="PTHR44656:SF7">
    <property type="entry name" value="DEHYDROGENASE_REDUCTASE SDR FAMILY MEMBER 12"/>
    <property type="match status" value="1"/>
</dbReference>
<dbReference type="EMBL" id="CP110615">
    <property type="protein sequence ID" value="UZJ25111.1"/>
    <property type="molecule type" value="Genomic_DNA"/>
</dbReference>
<dbReference type="InterPro" id="IPR036291">
    <property type="entry name" value="NAD(P)-bd_dom_sf"/>
</dbReference>
<dbReference type="Gene3D" id="3.40.50.720">
    <property type="entry name" value="NAD(P)-binding Rossmann-like Domain"/>
    <property type="match status" value="1"/>
</dbReference>
<accession>A0ABY6P0G6</accession>
<evidence type="ECO:0000313" key="2">
    <source>
        <dbReference type="Proteomes" id="UP001164965"/>
    </source>
</evidence>
<reference evidence="1" key="1">
    <citation type="submission" date="2022-10" db="EMBL/GenBank/DDBJ databases">
        <title>Rhodococcus sp.75.</title>
        <authorList>
            <person name="Sun M."/>
        </authorList>
    </citation>
    <scope>NUCLEOTIDE SEQUENCE</scope>
    <source>
        <strain evidence="1">75</strain>
    </source>
</reference>
<protein>
    <submittedName>
        <fullName evidence="1">SDR family NAD(P)-dependent oxidoreductase</fullName>
    </submittedName>
</protein>
<gene>
    <name evidence="1" type="ORF">RHODO2019_00945</name>
</gene>
<dbReference type="PRINTS" id="PR00081">
    <property type="entry name" value="GDHRDH"/>
</dbReference>
<keyword evidence="2" id="KW-1185">Reference proteome</keyword>
<sequence length="327" mass="34415">MASFRSVLTAAADTALDKLVVPGYSALGPVVRRLWWAPDAAELVGRPEVLVTGAGSGLGLATATALARLGARVHLVGRSTERLEQAATAVRAEVPGAALVVRPCDVSDLDAVADLVTALSDDLVALHALVHCAGLIPQRRTTSAQGHELAFATHVLGPYALTVGLRDLLAADGDGRVVWVSSGGMYPVPAVTRDLEYTTGEYKGMTAYARTKRMQVAVSEHLAATFSRPGDPVVHAMHPGWADTPGVSGSIPGFAAVTAAVLRTAEQGADTIVWLAAAAEPARTTGLFWHDRRPRSTQYLPLLHDDPAARARLFQTCAQVSRARVSR</sequence>
<proteinExistence type="predicted"/>
<dbReference type="SUPFAM" id="SSF51735">
    <property type="entry name" value="NAD(P)-binding Rossmann-fold domains"/>
    <property type="match status" value="1"/>
</dbReference>
<dbReference type="Pfam" id="PF00106">
    <property type="entry name" value="adh_short"/>
    <property type="match status" value="1"/>
</dbReference>